<keyword evidence="1" id="KW-0677">Repeat</keyword>
<evidence type="ECO:0000259" key="2">
    <source>
        <dbReference type="Pfam" id="PF24883"/>
    </source>
</evidence>
<accession>A0A067Q0H8</accession>
<proteinExistence type="predicted"/>
<feature type="non-terminal residue" evidence="3">
    <location>
        <position position="295"/>
    </location>
</feature>
<feature type="domain" description="Nephrocystin 3-like N-terminal" evidence="2">
    <location>
        <begin position="19"/>
        <end position="184"/>
    </location>
</feature>
<dbReference type="AlphaFoldDB" id="A0A067Q0H8"/>
<dbReference type="HOGENOM" id="CLU_000288_6_10_1"/>
<dbReference type="STRING" id="933084.A0A067Q0H8"/>
<organism evidence="3 4">
    <name type="scientific">Jaapia argillacea MUCL 33604</name>
    <dbReference type="NCBI Taxonomy" id="933084"/>
    <lineage>
        <taxon>Eukaryota</taxon>
        <taxon>Fungi</taxon>
        <taxon>Dikarya</taxon>
        <taxon>Basidiomycota</taxon>
        <taxon>Agaricomycotina</taxon>
        <taxon>Agaricomycetes</taxon>
        <taxon>Agaricomycetidae</taxon>
        <taxon>Jaapiales</taxon>
        <taxon>Jaapiaceae</taxon>
        <taxon>Jaapia</taxon>
    </lineage>
</organism>
<dbReference type="OrthoDB" id="4760524at2759"/>
<keyword evidence="4" id="KW-1185">Reference proteome</keyword>
<dbReference type="Gene3D" id="3.40.50.300">
    <property type="entry name" value="P-loop containing nucleotide triphosphate hydrolases"/>
    <property type="match status" value="1"/>
</dbReference>
<dbReference type="SUPFAM" id="SSF52540">
    <property type="entry name" value="P-loop containing nucleoside triphosphate hydrolases"/>
    <property type="match status" value="1"/>
</dbReference>
<dbReference type="Pfam" id="PF24883">
    <property type="entry name" value="NPHP3_N"/>
    <property type="match status" value="1"/>
</dbReference>
<dbReference type="Proteomes" id="UP000027265">
    <property type="component" value="Unassembled WGS sequence"/>
</dbReference>
<gene>
    <name evidence="3" type="ORF">JAAARDRAFT_95738</name>
</gene>
<evidence type="ECO:0000313" key="3">
    <source>
        <dbReference type="EMBL" id="KDQ59660.1"/>
    </source>
</evidence>
<name>A0A067Q0H8_9AGAM</name>
<reference evidence="4" key="1">
    <citation type="journal article" date="2014" name="Proc. Natl. Acad. Sci. U.S.A.">
        <title>Extensive sampling of basidiomycete genomes demonstrates inadequacy of the white-rot/brown-rot paradigm for wood decay fungi.</title>
        <authorList>
            <person name="Riley R."/>
            <person name="Salamov A.A."/>
            <person name="Brown D.W."/>
            <person name="Nagy L.G."/>
            <person name="Floudas D."/>
            <person name="Held B.W."/>
            <person name="Levasseur A."/>
            <person name="Lombard V."/>
            <person name="Morin E."/>
            <person name="Otillar R."/>
            <person name="Lindquist E.A."/>
            <person name="Sun H."/>
            <person name="LaButti K.M."/>
            <person name="Schmutz J."/>
            <person name="Jabbour D."/>
            <person name="Luo H."/>
            <person name="Baker S.E."/>
            <person name="Pisabarro A.G."/>
            <person name="Walton J.D."/>
            <person name="Blanchette R.A."/>
            <person name="Henrissat B."/>
            <person name="Martin F."/>
            <person name="Cullen D."/>
            <person name="Hibbett D.S."/>
            <person name="Grigoriev I.V."/>
        </authorList>
    </citation>
    <scope>NUCLEOTIDE SEQUENCE [LARGE SCALE GENOMIC DNA]</scope>
    <source>
        <strain evidence="4">MUCL 33604</strain>
    </source>
</reference>
<evidence type="ECO:0000256" key="1">
    <source>
        <dbReference type="ARBA" id="ARBA00022737"/>
    </source>
</evidence>
<dbReference type="PANTHER" id="PTHR10039">
    <property type="entry name" value="AMELOGENIN"/>
    <property type="match status" value="1"/>
</dbReference>
<dbReference type="InterPro" id="IPR027417">
    <property type="entry name" value="P-loop_NTPase"/>
</dbReference>
<dbReference type="InParanoid" id="A0A067Q0H8"/>
<dbReference type="PANTHER" id="PTHR10039:SF14">
    <property type="entry name" value="NACHT DOMAIN-CONTAINING PROTEIN"/>
    <property type="match status" value="1"/>
</dbReference>
<sequence length="295" mass="34010">QERRECQEGSRDEVIDLILDWATEENTPPILWLHGPAGSGKSTIALTVCSKFAIKDKLRDAPPPRRQLAASWFFSRDANCTTTRGFFTTIAYHLAQSQEFLRGDLEKTLKNDPTIVHQNRKVQLTKLILDQIRPWAESLRRPIIVVVDALDECTDEDAQNLVEVLVDSFQGDRHLPIRFILTSRNDYAPMEGQYHLNSEMIRMVDLWKYNAHASIRRFFDVELGKVERRRRHLIGAFRPWPSRSQLNTLTEKADGLFIYASTLVAFVGDNQGRPDQKLDQAMKPQYNGLDALYRQ</sequence>
<feature type="non-terminal residue" evidence="3">
    <location>
        <position position="1"/>
    </location>
</feature>
<protein>
    <recommendedName>
        <fullName evidence="2">Nephrocystin 3-like N-terminal domain-containing protein</fullName>
    </recommendedName>
</protein>
<evidence type="ECO:0000313" key="4">
    <source>
        <dbReference type="Proteomes" id="UP000027265"/>
    </source>
</evidence>
<dbReference type="EMBL" id="KL197715">
    <property type="protein sequence ID" value="KDQ59660.1"/>
    <property type="molecule type" value="Genomic_DNA"/>
</dbReference>
<dbReference type="InterPro" id="IPR056884">
    <property type="entry name" value="NPHP3-like_N"/>
</dbReference>